<dbReference type="AlphaFoldDB" id="A0AA45UV76"/>
<feature type="compositionally biased region" description="Basic and acidic residues" evidence="1">
    <location>
        <begin position="60"/>
        <end position="69"/>
    </location>
</feature>
<evidence type="ECO:0000313" key="3">
    <source>
        <dbReference type="Proteomes" id="UP000078419"/>
    </source>
</evidence>
<evidence type="ECO:0000313" key="2">
    <source>
        <dbReference type="EMBL" id="SBO15075.1"/>
    </source>
</evidence>
<proteinExistence type="predicted"/>
<name>A0AA45UV76_ANAPH</name>
<comment type="caution">
    <text evidence="2">The sequence shown here is derived from an EMBL/GenBank/DDBJ whole genome shotgun (WGS) entry which is preliminary data.</text>
</comment>
<reference evidence="3" key="1">
    <citation type="submission" date="2016-03" db="EMBL/GenBank/DDBJ databases">
        <authorList>
            <person name="Loux Valentin"/>
        </authorList>
    </citation>
    <scope>NUCLEOTIDE SEQUENCE [LARGE SCALE GENOMIC DNA]</scope>
    <source>
        <strain evidence="3">C1</strain>
    </source>
</reference>
<organism evidence="2 3">
    <name type="scientific">Anaplasma phagocytophilum</name>
    <name type="common">Ehrlichia phagocytophila</name>
    <dbReference type="NCBI Taxonomy" id="948"/>
    <lineage>
        <taxon>Bacteria</taxon>
        <taxon>Pseudomonadati</taxon>
        <taxon>Pseudomonadota</taxon>
        <taxon>Alphaproteobacteria</taxon>
        <taxon>Rickettsiales</taxon>
        <taxon>Anaplasmataceae</taxon>
        <taxon>Anaplasma</taxon>
        <taxon>phagocytophilum group</taxon>
    </lineage>
</organism>
<dbReference type="Proteomes" id="UP000078419">
    <property type="component" value="Unassembled WGS sequence"/>
</dbReference>
<gene>
    <name evidence="2" type="ORF">ANAPC1_01453</name>
</gene>
<dbReference type="EMBL" id="FLLR01000189">
    <property type="protein sequence ID" value="SBO15075.1"/>
    <property type="molecule type" value="Genomic_DNA"/>
</dbReference>
<protein>
    <submittedName>
        <fullName evidence="2">Uncharacterized protein</fullName>
    </submittedName>
</protein>
<feature type="region of interest" description="Disordered" evidence="1">
    <location>
        <begin position="46"/>
        <end position="106"/>
    </location>
</feature>
<sequence length="124" mass="13204">MERRGAYLNSAFVNAELSGQSFSGRYPRVGVLLKERLQGVLLARLQNEPPPSRSCGDGACGRREEREAPQTRAPGGGLDGGAQACSPPRAVAPVPEQSREPGDGVCIWKSLGYSPTARLRGKGR</sequence>
<evidence type="ECO:0000256" key="1">
    <source>
        <dbReference type="SAM" id="MobiDB-lite"/>
    </source>
</evidence>
<accession>A0AA45UV76</accession>